<dbReference type="Pfam" id="PF04956">
    <property type="entry name" value="TrbC"/>
    <property type="match status" value="1"/>
</dbReference>
<proteinExistence type="predicted"/>
<geneLocation type="plasmid" evidence="2">
    <name>unnamed</name>
</geneLocation>
<sequence>MAAGLDDIKGFLTEVHTALKGVGVIVVTIAFVIAGYKIIFGGQTVREVAPIVIGGLVIGAASYLAGLIIK</sequence>
<gene>
    <name evidence="2" type="ORF">C297_p00025</name>
</gene>
<dbReference type="AlphaFoldDB" id="T0M8F4"/>
<reference evidence="2" key="1">
    <citation type="journal article" date="2013" name="Antimicrob. Agents Chemother.">
        <title>Characterization of TEM-1 beta-lactamase producing Kingella kingae clinical isolates.</title>
        <authorList>
            <person name="Banerjee A."/>
            <person name="Kaplan J.B."/>
            <person name="Soherwardy A."/>
            <person name="Nudell Y."/>
            <person name="Mackenzie G.A."/>
            <person name="Johnson S."/>
            <person name="Balashova N.V."/>
        </authorList>
    </citation>
    <scope>NUCLEOTIDE SEQUENCE</scope>
    <source>
        <strain evidence="2">KKC2005004457</strain>
        <plasmid evidence="2">unnamed</plasmid>
    </source>
</reference>
<evidence type="ECO:0000256" key="1">
    <source>
        <dbReference type="SAM" id="Phobius"/>
    </source>
</evidence>
<keyword evidence="1" id="KW-0812">Transmembrane</keyword>
<organism evidence="2">
    <name type="scientific">Kingella kingae KKC2005004457</name>
    <dbReference type="NCBI Taxonomy" id="1229911"/>
    <lineage>
        <taxon>Bacteria</taxon>
        <taxon>Pseudomonadati</taxon>
        <taxon>Pseudomonadota</taxon>
        <taxon>Betaproteobacteria</taxon>
        <taxon>Neisseriales</taxon>
        <taxon>Neisseriaceae</taxon>
        <taxon>Kingella</taxon>
    </lineage>
</organism>
<keyword evidence="2" id="KW-0614">Plasmid</keyword>
<name>T0M8F4_KINKI</name>
<feature type="transmembrane region" description="Helical" evidence="1">
    <location>
        <begin position="18"/>
        <end position="36"/>
    </location>
</feature>
<feature type="transmembrane region" description="Helical" evidence="1">
    <location>
        <begin position="48"/>
        <end position="69"/>
    </location>
</feature>
<accession>T0M8F4</accession>
<dbReference type="InterPro" id="IPR007039">
    <property type="entry name" value="TrbC/VirB2"/>
</dbReference>
<evidence type="ECO:0000313" key="2">
    <source>
        <dbReference type="EMBL" id="EQB59651.1"/>
    </source>
</evidence>
<dbReference type="EMBL" id="AMPT01000001">
    <property type="protein sequence ID" value="EQB59651.1"/>
    <property type="molecule type" value="Genomic_DNA"/>
</dbReference>
<keyword evidence="1" id="KW-0472">Membrane</keyword>
<keyword evidence="1" id="KW-1133">Transmembrane helix</keyword>
<comment type="caution">
    <text evidence="2">The sequence shown here is derived from an EMBL/GenBank/DDBJ whole genome shotgun (WGS) entry which is preliminary data.</text>
</comment>
<protein>
    <submittedName>
        <fullName evidence="2">TraC protein</fullName>
    </submittedName>
</protein>